<evidence type="ECO:0000313" key="1">
    <source>
        <dbReference type="EMBL" id="KKK74250.1"/>
    </source>
</evidence>
<gene>
    <name evidence="1" type="ORF">LCGC14_2885660</name>
</gene>
<reference evidence="1" key="1">
    <citation type="journal article" date="2015" name="Nature">
        <title>Complex archaea that bridge the gap between prokaryotes and eukaryotes.</title>
        <authorList>
            <person name="Spang A."/>
            <person name="Saw J.H."/>
            <person name="Jorgensen S.L."/>
            <person name="Zaremba-Niedzwiedzka K."/>
            <person name="Martijn J."/>
            <person name="Lind A.E."/>
            <person name="van Eijk R."/>
            <person name="Schleper C."/>
            <person name="Guy L."/>
            <person name="Ettema T.J."/>
        </authorList>
    </citation>
    <scope>NUCLEOTIDE SEQUENCE</scope>
</reference>
<name>A0A0F8YKJ0_9ZZZZ</name>
<organism evidence="1">
    <name type="scientific">marine sediment metagenome</name>
    <dbReference type="NCBI Taxonomy" id="412755"/>
    <lineage>
        <taxon>unclassified sequences</taxon>
        <taxon>metagenomes</taxon>
        <taxon>ecological metagenomes</taxon>
    </lineage>
</organism>
<sequence>LIVRRPIAIGVRSVVFDCLIKEVVRFEHRPVIEPGQLTLSSSAVTKNRNHFIKDLENIYKLGEPTAIIFSK</sequence>
<comment type="caution">
    <text evidence="1">The sequence shown here is derived from an EMBL/GenBank/DDBJ whole genome shotgun (WGS) entry which is preliminary data.</text>
</comment>
<feature type="non-terminal residue" evidence="1">
    <location>
        <position position="1"/>
    </location>
</feature>
<accession>A0A0F8YKJ0</accession>
<proteinExistence type="predicted"/>
<protein>
    <submittedName>
        <fullName evidence="1">Uncharacterized protein</fullName>
    </submittedName>
</protein>
<dbReference type="EMBL" id="LAZR01056409">
    <property type="protein sequence ID" value="KKK74250.1"/>
    <property type="molecule type" value="Genomic_DNA"/>
</dbReference>
<dbReference type="AlphaFoldDB" id="A0A0F8YKJ0"/>